<keyword evidence="2" id="KW-1133">Transmembrane helix</keyword>
<feature type="transmembrane region" description="Helical" evidence="2">
    <location>
        <begin position="83"/>
        <end position="100"/>
    </location>
</feature>
<dbReference type="SUPFAM" id="SSF103473">
    <property type="entry name" value="MFS general substrate transporter"/>
    <property type="match status" value="1"/>
</dbReference>
<feature type="transmembrane region" description="Helical" evidence="2">
    <location>
        <begin position="370"/>
        <end position="392"/>
    </location>
</feature>
<dbReference type="PANTHER" id="PTHR11328">
    <property type="entry name" value="MAJOR FACILITATOR SUPERFAMILY DOMAIN-CONTAINING PROTEIN"/>
    <property type="match status" value="1"/>
</dbReference>
<dbReference type="EMBL" id="NISI01000018">
    <property type="protein sequence ID" value="OWR00498.1"/>
    <property type="molecule type" value="Genomic_DNA"/>
</dbReference>
<feature type="transmembrane region" description="Helical" evidence="2">
    <location>
        <begin position="456"/>
        <end position="478"/>
    </location>
</feature>
<reference evidence="3 4" key="1">
    <citation type="journal article" date="2007" name="Int. J. Syst. Evol. Microbiol.">
        <title>Description of Pelomonas aquatica sp. nov. and Pelomonas puraquae sp. nov., isolated from industrial and haemodialysis water.</title>
        <authorList>
            <person name="Gomila M."/>
            <person name="Bowien B."/>
            <person name="Falsen E."/>
            <person name="Moore E.R."/>
            <person name="Lalucat J."/>
        </authorList>
    </citation>
    <scope>NUCLEOTIDE SEQUENCE [LARGE SCALE GENOMIC DNA]</scope>
    <source>
        <strain evidence="3 4">CCUG 52769</strain>
    </source>
</reference>
<feature type="transmembrane region" description="Helical" evidence="2">
    <location>
        <begin position="106"/>
        <end position="128"/>
    </location>
</feature>
<keyword evidence="2" id="KW-0472">Membrane</keyword>
<dbReference type="PANTHER" id="PTHR11328:SF24">
    <property type="entry name" value="MAJOR FACILITATOR SUPERFAMILY (MFS) PROFILE DOMAIN-CONTAINING PROTEIN"/>
    <property type="match status" value="1"/>
</dbReference>
<dbReference type="GO" id="GO:0015293">
    <property type="term" value="F:symporter activity"/>
    <property type="evidence" value="ECO:0007669"/>
    <property type="project" value="InterPro"/>
</dbReference>
<feature type="transmembrane region" description="Helical" evidence="2">
    <location>
        <begin position="188"/>
        <end position="210"/>
    </location>
</feature>
<dbReference type="AlphaFoldDB" id="A0A254MZT3"/>
<proteinExistence type="inferred from homology"/>
<evidence type="ECO:0000313" key="3">
    <source>
        <dbReference type="EMBL" id="OWR00498.1"/>
    </source>
</evidence>
<comment type="caution">
    <text evidence="3">The sequence shown here is derived from an EMBL/GenBank/DDBJ whole genome shotgun (WGS) entry which is preliminary data.</text>
</comment>
<sequence length="506" mass="55028">MATHPPLSFLEKAGYSAGDAAANFVFMSMVLFQLNFYTDVFGLSAGTAAAILLWPRLWDAVFDPVMGVLADRTNTRWGKFRPWVLWTAVPWAVVMVLAYTTPDPAWGWSTGMVIAYAGITNTLLMTLYSMNNMPYSALGGVMTGDLNERTKLNSYRFVSVNVAQFIVGGFTLPLVAKFAQGHDRAHGWQVTMTIWAVLCLVLFMVTFFTTRERIQPLVEVKSSPLQDFRDLLKNGPWIALVAYTVFNFGMLSMRGGAHYNYYHHYVDKAAMFDFVAALGLTTPDPAGTGSLADALGYIVHGTRDQLAGSNVADVYNSIINMAGFATTIVVIMLSSGLSARFGKRNVAIAGFALSALQACALYAMPPDAVWGMLGLHMLGSVFYAPTIAVMWAMYADAADYSEWQTGRRFTGMVFATIGFSLKSGLALGSACFLWVLAGFFGYDTQQPGAPEAIAGYRFMSSFGVGALFAACTLCMLANKLNKHTTLQMADDLTERRLKAGLAPAAT</sequence>
<keyword evidence="2" id="KW-0812">Transmembrane</keyword>
<dbReference type="GO" id="GO:0008643">
    <property type="term" value="P:carbohydrate transport"/>
    <property type="evidence" value="ECO:0007669"/>
    <property type="project" value="InterPro"/>
</dbReference>
<accession>A0A254MZT3</accession>
<feature type="transmembrane region" description="Helical" evidence="2">
    <location>
        <begin position="314"/>
        <end position="334"/>
    </location>
</feature>
<comment type="similarity">
    <text evidence="1">Belongs to the sodium:galactoside symporter (TC 2.A.2) family.</text>
</comment>
<dbReference type="RefSeq" id="WP_088486081.1">
    <property type="nucleotide sequence ID" value="NZ_JBCNLH010000003.1"/>
</dbReference>
<feature type="transmembrane region" description="Helical" evidence="2">
    <location>
        <begin position="231"/>
        <end position="251"/>
    </location>
</feature>
<dbReference type="Pfam" id="PF13347">
    <property type="entry name" value="MFS_2"/>
    <property type="match status" value="2"/>
</dbReference>
<keyword evidence="4" id="KW-1185">Reference proteome</keyword>
<dbReference type="InterPro" id="IPR039672">
    <property type="entry name" value="MFS_2"/>
</dbReference>
<evidence type="ECO:0000313" key="4">
    <source>
        <dbReference type="Proteomes" id="UP000197446"/>
    </source>
</evidence>
<feature type="transmembrane region" description="Helical" evidence="2">
    <location>
        <begin position="34"/>
        <end position="54"/>
    </location>
</feature>
<feature type="transmembrane region" description="Helical" evidence="2">
    <location>
        <begin position="157"/>
        <end position="176"/>
    </location>
</feature>
<dbReference type="Gene3D" id="1.20.1250.20">
    <property type="entry name" value="MFS general substrate transporter like domains"/>
    <property type="match status" value="2"/>
</dbReference>
<name>A0A254MZT3_9BURK</name>
<evidence type="ECO:0000256" key="1">
    <source>
        <dbReference type="ARBA" id="ARBA00009617"/>
    </source>
</evidence>
<dbReference type="Proteomes" id="UP000197446">
    <property type="component" value="Unassembled WGS sequence"/>
</dbReference>
<dbReference type="GO" id="GO:0005886">
    <property type="term" value="C:plasma membrane"/>
    <property type="evidence" value="ECO:0007669"/>
    <property type="project" value="TreeGrafter"/>
</dbReference>
<feature type="transmembrane region" description="Helical" evidence="2">
    <location>
        <begin position="413"/>
        <end position="436"/>
    </location>
</feature>
<evidence type="ECO:0000256" key="2">
    <source>
        <dbReference type="SAM" id="Phobius"/>
    </source>
</evidence>
<protein>
    <submittedName>
        <fullName evidence="3">MFS transporter</fullName>
    </submittedName>
</protein>
<dbReference type="CDD" id="cd17332">
    <property type="entry name" value="MFS_MelB_like"/>
    <property type="match status" value="1"/>
</dbReference>
<feature type="transmembrane region" description="Helical" evidence="2">
    <location>
        <begin position="346"/>
        <end position="364"/>
    </location>
</feature>
<dbReference type="InterPro" id="IPR036259">
    <property type="entry name" value="MFS_trans_sf"/>
</dbReference>
<organism evidence="3 4">
    <name type="scientific">Roseateles puraquae</name>
    <dbReference type="NCBI Taxonomy" id="431059"/>
    <lineage>
        <taxon>Bacteria</taxon>
        <taxon>Pseudomonadati</taxon>
        <taxon>Pseudomonadota</taxon>
        <taxon>Betaproteobacteria</taxon>
        <taxon>Burkholderiales</taxon>
        <taxon>Sphaerotilaceae</taxon>
        <taxon>Roseateles</taxon>
    </lineage>
</organism>
<dbReference type="OrthoDB" id="181905at2"/>
<gene>
    <name evidence="3" type="ORF">CDO81_25500</name>
</gene>